<protein>
    <submittedName>
        <fullName evidence="2">Uncharacterized protein</fullName>
    </submittedName>
</protein>
<evidence type="ECO:0000313" key="2">
    <source>
        <dbReference type="EMBL" id="RDX49282.1"/>
    </source>
</evidence>
<proteinExistence type="predicted"/>
<keyword evidence="3" id="KW-1185">Reference proteome</keyword>
<accession>A0A371D9X1</accession>
<evidence type="ECO:0000313" key="3">
    <source>
        <dbReference type="Proteomes" id="UP000256964"/>
    </source>
</evidence>
<organism evidence="2 3">
    <name type="scientific">Lentinus brumalis</name>
    <dbReference type="NCBI Taxonomy" id="2498619"/>
    <lineage>
        <taxon>Eukaryota</taxon>
        <taxon>Fungi</taxon>
        <taxon>Dikarya</taxon>
        <taxon>Basidiomycota</taxon>
        <taxon>Agaricomycotina</taxon>
        <taxon>Agaricomycetes</taxon>
        <taxon>Polyporales</taxon>
        <taxon>Polyporaceae</taxon>
        <taxon>Lentinus</taxon>
    </lineage>
</organism>
<dbReference type="EMBL" id="KZ857406">
    <property type="protein sequence ID" value="RDX49282.1"/>
    <property type="molecule type" value="Genomic_DNA"/>
</dbReference>
<dbReference type="AlphaFoldDB" id="A0A371D9X1"/>
<feature type="region of interest" description="Disordered" evidence="1">
    <location>
        <begin position="164"/>
        <end position="186"/>
    </location>
</feature>
<reference evidence="2 3" key="1">
    <citation type="journal article" date="2018" name="Biotechnol. Biofuels">
        <title>Integrative visual omics of the white-rot fungus Polyporus brumalis exposes the biotechnological potential of its oxidative enzymes for delignifying raw plant biomass.</title>
        <authorList>
            <person name="Miyauchi S."/>
            <person name="Rancon A."/>
            <person name="Drula E."/>
            <person name="Hage H."/>
            <person name="Chaduli D."/>
            <person name="Favel A."/>
            <person name="Grisel S."/>
            <person name="Henrissat B."/>
            <person name="Herpoel-Gimbert I."/>
            <person name="Ruiz-Duenas F.J."/>
            <person name="Chevret D."/>
            <person name="Hainaut M."/>
            <person name="Lin J."/>
            <person name="Wang M."/>
            <person name="Pangilinan J."/>
            <person name="Lipzen A."/>
            <person name="Lesage-Meessen L."/>
            <person name="Navarro D."/>
            <person name="Riley R."/>
            <person name="Grigoriev I.V."/>
            <person name="Zhou S."/>
            <person name="Raouche S."/>
            <person name="Rosso M.N."/>
        </authorList>
    </citation>
    <scope>NUCLEOTIDE SEQUENCE [LARGE SCALE GENOMIC DNA]</scope>
    <source>
        <strain evidence="2 3">BRFM 1820</strain>
    </source>
</reference>
<evidence type="ECO:0000256" key="1">
    <source>
        <dbReference type="SAM" id="MobiDB-lite"/>
    </source>
</evidence>
<sequence length="186" mass="21091">MMRRLITGMDGREWKEEHRVVRRGRPGIRSEREKLLHAGRPRQPPTGYPCRLELSNLRDFDRWHGGPGTWEPCCHQGEVDPNIRARLRSALSLMSCLLHSESRVDGHAWSDRTYSEGSTRYTHRHFEASCGDQPVTDIPMSEACATTERSSSRLMSLLSCRERCTHEGPGSSACRNSGLGGPETRF</sequence>
<gene>
    <name evidence="2" type="ORF">OH76DRAFT_544367</name>
</gene>
<dbReference type="Proteomes" id="UP000256964">
    <property type="component" value="Unassembled WGS sequence"/>
</dbReference>
<name>A0A371D9X1_9APHY</name>